<accession>A0AAD7UMT7</accession>
<feature type="transmembrane region" description="Helical" evidence="4">
    <location>
        <begin position="689"/>
        <end position="706"/>
    </location>
</feature>
<dbReference type="EMBL" id="JAQMWT010000076">
    <property type="protein sequence ID" value="KAJ8611370.1"/>
    <property type="molecule type" value="Genomic_DNA"/>
</dbReference>
<dbReference type="AlphaFoldDB" id="A0AAD7UMT7"/>
<keyword evidence="4" id="KW-1133">Transmembrane helix</keyword>
<dbReference type="InterPro" id="IPR011992">
    <property type="entry name" value="EF-hand-dom_pair"/>
</dbReference>
<feature type="region of interest" description="Disordered" evidence="3">
    <location>
        <begin position="435"/>
        <end position="457"/>
    </location>
</feature>
<evidence type="ECO:0000313" key="7">
    <source>
        <dbReference type="Proteomes" id="UP001230188"/>
    </source>
</evidence>
<feature type="domain" description="EF-hand" evidence="5">
    <location>
        <begin position="536"/>
        <end position="571"/>
    </location>
</feature>
<dbReference type="Gene3D" id="1.10.238.10">
    <property type="entry name" value="EF-hand"/>
    <property type="match status" value="1"/>
</dbReference>
<gene>
    <name evidence="6" type="ORF">CTAYLR_006480</name>
</gene>
<keyword evidence="7" id="KW-1185">Reference proteome</keyword>
<dbReference type="CDD" id="cd00051">
    <property type="entry name" value="EFh"/>
    <property type="match status" value="1"/>
</dbReference>
<dbReference type="GO" id="GO:0005509">
    <property type="term" value="F:calcium ion binding"/>
    <property type="evidence" value="ECO:0007669"/>
    <property type="project" value="InterPro"/>
</dbReference>
<feature type="transmembrane region" description="Helical" evidence="4">
    <location>
        <begin position="656"/>
        <end position="677"/>
    </location>
</feature>
<dbReference type="PROSITE" id="PS50222">
    <property type="entry name" value="EF_HAND_2"/>
    <property type="match status" value="2"/>
</dbReference>
<comment type="caution">
    <text evidence="6">The sequence shown here is derived from an EMBL/GenBank/DDBJ whole genome shotgun (WGS) entry which is preliminary data.</text>
</comment>
<feature type="coiled-coil region" evidence="2">
    <location>
        <begin position="175"/>
        <end position="223"/>
    </location>
</feature>
<sequence length="786" mass="85648">MLTDIAASAASFERLRREVMSTFEPADFLWDTEEAGLEDDEDGGVEVSVPAPAAVAGVESVTCVPRTGCGRRQFLVHERDAQDFWNLRRWALRATVVLYRYEATGDSRPIGVCDLERCAVGEAEEAAVSRLLLGDDEVVEARFEDAREKAAWLEAVAEASPRSLAAAATEAIADRDAARTDAAASAARAEEAEAEARSLRKSLALAREDLAAAARRLDALRDRFGVPVEIAVDRLAATTAAETARRVEAEALLATATEAARRETASLRTRLAGADAALSEKDAERCARDLVERDHRKKATTERKLLVKEIRDLRRQVRRGKTASDARDRVAKFWDDDDVRLGDDNDAPLGADDTNWLFDTVLRDDDDDDDDDAERAAPRIIKRDDPRVVVVRDLGNSAATHGLTQEQIAFQQRHRLDQGTTAAAQAAGRLRELRDRLRRRPVRSANNDNDAAASSAAAELRRQAQALREEAAKLEAAMQQERNVELQAELDRFFSEADADGDGVVTLEELRAALRRSLVDESENSRAASKASELLDSEARVLAILQELDTNADGVLQREEFVPLADFRAKLERDYRAARDEEREQQSAALFDRTAADRLDAFESVANKTSPLTNLAAAVCYLLPTLDGVPIDAIVTATEPNPLTALIAGAYATYRALPASSIVVFLILSTAAGNAAAPRLIRFAARHAIILDLVAALALPLAYRFTPPSVELVTGGLFELAVATCVVAALLGINADFLPGTGTLTKYFIDEFDANIRRFIGNATAAEFGMFMTALKPDANATRDDK</sequence>
<dbReference type="PROSITE" id="PS00018">
    <property type="entry name" value="EF_HAND_1"/>
    <property type="match status" value="2"/>
</dbReference>
<name>A0AAD7UMT7_9STRA</name>
<dbReference type="InterPro" id="IPR002048">
    <property type="entry name" value="EF_hand_dom"/>
</dbReference>
<keyword evidence="4" id="KW-0472">Membrane</keyword>
<evidence type="ECO:0000256" key="4">
    <source>
        <dbReference type="SAM" id="Phobius"/>
    </source>
</evidence>
<evidence type="ECO:0000256" key="1">
    <source>
        <dbReference type="ARBA" id="ARBA00022837"/>
    </source>
</evidence>
<keyword evidence="1" id="KW-0106">Calcium</keyword>
<dbReference type="Pfam" id="PF13499">
    <property type="entry name" value="EF-hand_7"/>
    <property type="match status" value="1"/>
</dbReference>
<keyword evidence="2" id="KW-0175">Coiled coil</keyword>
<evidence type="ECO:0000313" key="6">
    <source>
        <dbReference type="EMBL" id="KAJ8611370.1"/>
    </source>
</evidence>
<dbReference type="SMART" id="SM00054">
    <property type="entry name" value="EFh"/>
    <property type="match status" value="2"/>
</dbReference>
<dbReference type="Proteomes" id="UP001230188">
    <property type="component" value="Unassembled WGS sequence"/>
</dbReference>
<proteinExistence type="predicted"/>
<keyword evidence="4" id="KW-0812">Transmembrane</keyword>
<protein>
    <recommendedName>
        <fullName evidence="5">EF-hand domain-containing protein</fullName>
    </recommendedName>
</protein>
<evidence type="ECO:0000256" key="2">
    <source>
        <dbReference type="SAM" id="Coils"/>
    </source>
</evidence>
<feature type="transmembrane region" description="Helical" evidence="4">
    <location>
        <begin position="712"/>
        <end position="733"/>
    </location>
</feature>
<dbReference type="SUPFAM" id="SSF47473">
    <property type="entry name" value="EF-hand"/>
    <property type="match status" value="1"/>
</dbReference>
<dbReference type="InterPro" id="IPR018247">
    <property type="entry name" value="EF_Hand_1_Ca_BS"/>
</dbReference>
<reference evidence="6" key="1">
    <citation type="submission" date="2023-01" db="EMBL/GenBank/DDBJ databases">
        <title>Metagenome sequencing of chrysophaentin producing Chrysophaeum taylorii.</title>
        <authorList>
            <person name="Davison J."/>
            <person name="Bewley C."/>
        </authorList>
    </citation>
    <scope>NUCLEOTIDE SEQUENCE</scope>
    <source>
        <strain evidence="6">NIES-1699</strain>
    </source>
</reference>
<feature type="domain" description="EF-hand" evidence="5">
    <location>
        <begin position="485"/>
        <end position="520"/>
    </location>
</feature>
<organism evidence="6 7">
    <name type="scientific">Chrysophaeum taylorii</name>
    <dbReference type="NCBI Taxonomy" id="2483200"/>
    <lineage>
        <taxon>Eukaryota</taxon>
        <taxon>Sar</taxon>
        <taxon>Stramenopiles</taxon>
        <taxon>Ochrophyta</taxon>
        <taxon>Pelagophyceae</taxon>
        <taxon>Pelagomonadales</taxon>
        <taxon>Pelagomonadaceae</taxon>
        <taxon>Chrysophaeum</taxon>
    </lineage>
</organism>
<evidence type="ECO:0000259" key="5">
    <source>
        <dbReference type="PROSITE" id="PS50222"/>
    </source>
</evidence>
<evidence type="ECO:0000256" key="3">
    <source>
        <dbReference type="SAM" id="MobiDB-lite"/>
    </source>
</evidence>
<feature type="compositionally biased region" description="Low complexity" evidence="3">
    <location>
        <begin position="443"/>
        <end position="457"/>
    </location>
</feature>